<dbReference type="SUPFAM" id="SSF82866">
    <property type="entry name" value="Multidrug efflux transporter AcrB transmembrane domain"/>
    <property type="match status" value="2"/>
</dbReference>
<dbReference type="RefSeq" id="WP_047251496.1">
    <property type="nucleotide sequence ID" value="NZ_CP011367.1"/>
</dbReference>
<dbReference type="InterPro" id="IPR027463">
    <property type="entry name" value="AcrB_DN_DC_subdom"/>
</dbReference>
<feature type="transmembrane region" description="Helical" evidence="2">
    <location>
        <begin position="554"/>
        <end position="575"/>
    </location>
</feature>
<feature type="transmembrane region" description="Helical" evidence="2">
    <location>
        <begin position="1020"/>
        <end position="1043"/>
    </location>
</feature>
<dbReference type="GO" id="GO:0042910">
    <property type="term" value="F:xenobiotic transmembrane transporter activity"/>
    <property type="evidence" value="ECO:0007669"/>
    <property type="project" value="TreeGrafter"/>
</dbReference>
<feature type="transmembrane region" description="Helical" evidence="2">
    <location>
        <begin position="40"/>
        <end position="60"/>
    </location>
</feature>
<feature type="transmembrane region" description="Helical" evidence="2">
    <location>
        <begin position="384"/>
        <end position="403"/>
    </location>
</feature>
<feature type="transmembrane region" description="Helical" evidence="2">
    <location>
        <begin position="943"/>
        <end position="967"/>
    </location>
</feature>
<keyword evidence="2" id="KW-0472">Membrane</keyword>
<feature type="transmembrane region" description="Helical" evidence="2">
    <location>
        <begin position="988"/>
        <end position="1008"/>
    </location>
</feature>
<dbReference type="Gene3D" id="1.20.1640.10">
    <property type="entry name" value="Multidrug efflux transporter AcrB transmembrane domain"/>
    <property type="match status" value="2"/>
</dbReference>
<evidence type="ECO:0000256" key="2">
    <source>
        <dbReference type="SAM" id="Phobius"/>
    </source>
</evidence>
<sequence length="1062" mass="115497">MSESETGSAPESGQPMPGGGAQEHDGPPRGPIQLFLEHRLAANLLIALMLLAGAFALTQLNTQFFPNFELDFVTVEVPWTGASAEDVERAIVDPLEQDLRTVDGLRNMTSTSALGIGVVTMEFEAGTDMTLALEQVNDRVNQQRNLPEAAETPVVTRIIRYEPVARLLLTGPEDPQQLRILARQFERELLDAGIARIEFTGLTEDEMAIQVPSATLYRLDMTLADIGEQIRAMAQDLPAGSVGRDDTARQIRSLEQARDIVSFERLVLRGDGELGRLTLGDIATLDLRHRDGQVRVRANGQRAIEMQLLRSETGDSLAAAQVLEDWLAETRPALPPGVDLQVTDAFWELLSERITLLLKNGLGGLLLVLAILFLFLNRHIALRVALGIPIAFTAAFVVLWVVGGSINMISLFGFIMSLGIIVDNAIVVSEHAYSLHQRGMSASRAARDGARRMVGPVIAASLTTVAAFLPLMLIGGIIGNILFDIPLVVICVIVATLLIAFLILPAHLKGVMHRLKPPRPGSLRERFDNGFEGFRNGAFRRAVTVSVNHSGTTLALAVGALILAIGLAASGRIGFTFFPSPEGTIVNAGVNFVAGTPPERVEAFLIHVEEALAETEQELGGDLVRASVTRLGRGIDPGDGNAPRGDQFGNIQVELASPEQREVRNRQFIQAWEERVRQAPGIENFSIDERQTGPPGRDLEVRLTGDDPHVLKNAALELADIFDDFAGTFATNDDTPFGREQLVFQVKPEGRALGLTTESVGAQLRDAFDGHLAQLYQDGLEEVEVRVRLPDHERHSSESLERLNLRLPSGEFAPLGSVVDLRSRQGFETLRHADTRLAIQVSTEVDRSVNNAARIRAALEDGPLDDLAARYGIEYSFEGRAADQAETFADMRTGLILALGLMYLTLAWVFGSWGWPLIVMAIIPFGILGALLGHWILNVELTILSLFGLFGLTGIVVNNSIILVSFYQGLREAGLALQDAIVEAACQRLRAVILTSVTTIAGLTPLLFERSVQAQFLIPMAISIVFGLAIATVLVLFVIPALLRLYEGRFDRGASTTHHATE</sequence>
<proteinExistence type="predicted"/>
<feature type="compositionally biased region" description="Polar residues" evidence="1">
    <location>
        <begin position="1"/>
        <end position="11"/>
    </location>
</feature>
<dbReference type="AlphaFoldDB" id="A0A0G3GA25"/>
<evidence type="ECO:0000313" key="3">
    <source>
        <dbReference type="EMBL" id="AKJ95611.1"/>
    </source>
</evidence>
<feature type="transmembrane region" description="Helical" evidence="2">
    <location>
        <begin position="409"/>
        <end position="433"/>
    </location>
</feature>
<dbReference type="PATRIC" id="fig|106634.4.peg.1983"/>
<dbReference type="SUPFAM" id="SSF82693">
    <property type="entry name" value="Multidrug efflux transporter AcrB pore domain, PN1, PN2, PC1 and PC2 subdomains"/>
    <property type="match status" value="1"/>
</dbReference>
<feature type="region of interest" description="Disordered" evidence="1">
    <location>
        <begin position="1"/>
        <end position="31"/>
    </location>
</feature>
<dbReference type="PANTHER" id="PTHR32063">
    <property type="match status" value="1"/>
</dbReference>
<protein>
    <submittedName>
        <fullName evidence="3">Acriflavin resistance protein</fullName>
    </submittedName>
</protein>
<feature type="transmembrane region" description="Helical" evidence="2">
    <location>
        <begin position="356"/>
        <end position="377"/>
    </location>
</feature>
<keyword evidence="2" id="KW-0812">Transmembrane</keyword>
<reference evidence="3 4" key="1">
    <citation type="submission" date="2015-04" db="EMBL/GenBank/DDBJ databases">
        <title>Complete Sequence for the Genome of the Thioalkalivibrio versutus D301.</title>
        <authorList>
            <person name="Mu T."/>
            <person name="Zhou J."/>
            <person name="Xu X."/>
        </authorList>
    </citation>
    <scope>NUCLEOTIDE SEQUENCE [LARGE SCALE GENOMIC DNA]</scope>
    <source>
        <strain evidence="3 4">D301</strain>
    </source>
</reference>
<keyword evidence="2" id="KW-1133">Transmembrane helix</keyword>
<feature type="transmembrane region" description="Helical" evidence="2">
    <location>
        <begin position="454"/>
        <end position="479"/>
    </location>
</feature>
<dbReference type="PANTHER" id="PTHR32063:SF33">
    <property type="entry name" value="RND SUPERFAMILY EFFLUX PUMP PERMEASE COMPONENT"/>
    <property type="match status" value="1"/>
</dbReference>
<keyword evidence="4" id="KW-1185">Reference proteome</keyword>
<dbReference type="InterPro" id="IPR001036">
    <property type="entry name" value="Acrflvin-R"/>
</dbReference>
<feature type="transmembrane region" description="Helical" evidence="2">
    <location>
        <begin position="485"/>
        <end position="506"/>
    </location>
</feature>
<dbReference type="OrthoDB" id="5287122at2"/>
<name>A0A0G3GA25_9GAMM</name>
<dbReference type="GO" id="GO:0005886">
    <property type="term" value="C:plasma membrane"/>
    <property type="evidence" value="ECO:0007669"/>
    <property type="project" value="TreeGrafter"/>
</dbReference>
<gene>
    <name evidence="3" type="ORF">TVD_09685</name>
</gene>
<dbReference type="Gene3D" id="3.30.2090.10">
    <property type="entry name" value="Multidrug efflux transporter AcrB TolC docking domain, DN and DC subdomains"/>
    <property type="match status" value="2"/>
</dbReference>
<feature type="transmembrane region" description="Helical" evidence="2">
    <location>
        <begin position="917"/>
        <end position="937"/>
    </location>
</feature>
<evidence type="ECO:0000256" key="1">
    <source>
        <dbReference type="SAM" id="MobiDB-lite"/>
    </source>
</evidence>
<organism evidence="3 4">
    <name type="scientific">Thioalkalivibrio versutus</name>
    <dbReference type="NCBI Taxonomy" id="106634"/>
    <lineage>
        <taxon>Bacteria</taxon>
        <taxon>Pseudomonadati</taxon>
        <taxon>Pseudomonadota</taxon>
        <taxon>Gammaproteobacteria</taxon>
        <taxon>Chromatiales</taxon>
        <taxon>Ectothiorhodospiraceae</taxon>
        <taxon>Thioalkalivibrio</taxon>
    </lineage>
</organism>
<dbReference type="Gene3D" id="3.30.70.1440">
    <property type="entry name" value="Multidrug efflux transporter AcrB pore domain"/>
    <property type="match status" value="1"/>
</dbReference>
<dbReference type="Gene3D" id="3.30.70.1430">
    <property type="entry name" value="Multidrug efflux transporter AcrB pore domain"/>
    <property type="match status" value="2"/>
</dbReference>
<dbReference type="Proteomes" id="UP000064201">
    <property type="component" value="Chromosome"/>
</dbReference>
<evidence type="ECO:0000313" key="4">
    <source>
        <dbReference type="Proteomes" id="UP000064201"/>
    </source>
</evidence>
<dbReference type="PRINTS" id="PR00702">
    <property type="entry name" value="ACRIFLAVINRP"/>
</dbReference>
<dbReference type="SUPFAM" id="SSF82714">
    <property type="entry name" value="Multidrug efflux transporter AcrB TolC docking domain, DN and DC subdomains"/>
    <property type="match status" value="2"/>
</dbReference>
<feature type="transmembrane region" description="Helical" evidence="2">
    <location>
        <begin position="893"/>
        <end position="910"/>
    </location>
</feature>
<dbReference type="STRING" id="106634.TVD_09685"/>
<dbReference type="Pfam" id="PF00873">
    <property type="entry name" value="ACR_tran"/>
    <property type="match status" value="1"/>
</dbReference>
<dbReference type="EMBL" id="CP011367">
    <property type="protein sequence ID" value="AKJ95611.1"/>
    <property type="molecule type" value="Genomic_DNA"/>
</dbReference>
<dbReference type="Gene3D" id="3.30.70.1320">
    <property type="entry name" value="Multidrug efflux transporter AcrB pore domain like"/>
    <property type="match status" value="1"/>
</dbReference>
<dbReference type="KEGG" id="tvr:TVD_09685"/>
<accession>A0A0G3GA25</accession>